<organism evidence="1">
    <name type="scientific">Phage sp. ct17O1</name>
    <dbReference type="NCBI Taxonomy" id="2825789"/>
    <lineage>
        <taxon>Viruses</taxon>
    </lineage>
</organism>
<reference evidence="1" key="1">
    <citation type="journal article" date="2021" name="Proc. Natl. Acad. Sci. U.S.A.">
        <title>A Catalog of Tens of Thousands of Viruses from Human Metagenomes Reveals Hidden Associations with Chronic Diseases.</title>
        <authorList>
            <person name="Tisza M.J."/>
            <person name="Buck C.B."/>
        </authorList>
    </citation>
    <scope>NUCLEOTIDE SEQUENCE</scope>
    <source>
        <strain evidence="1">Ct17O1</strain>
    </source>
</reference>
<dbReference type="GO" id="GO:0005524">
    <property type="term" value="F:ATP binding"/>
    <property type="evidence" value="ECO:0007669"/>
    <property type="project" value="UniProtKB-KW"/>
</dbReference>
<dbReference type="EMBL" id="BK015448">
    <property type="protein sequence ID" value="DAE07313.1"/>
    <property type="molecule type" value="Genomic_DNA"/>
</dbReference>
<keyword evidence="1" id="KW-0813">Transport</keyword>
<dbReference type="Gene3D" id="2.40.10.210">
    <property type="entry name" value="Phage tail proteins (gpFII-like)"/>
    <property type="match status" value="1"/>
</dbReference>
<accession>A0A8S5PLL9</accession>
<keyword evidence="1" id="KW-0547">Nucleotide-binding</keyword>
<name>A0A8S5PLL9_9VIRU</name>
<dbReference type="InterPro" id="IPR025601">
    <property type="entry name" value="ATP-bd_sugar_transptr-like"/>
</dbReference>
<keyword evidence="1" id="KW-0762">Sugar transport</keyword>
<dbReference type="Pfam" id="PF13856">
    <property type="entry name" value="Gifsy-2"/>
    <property type="match status" value="1"/>
</dbReference>
<sequence length="103" mass="11413">MSRSTLSPFDDALAQADKVISDVMMSVYVINGKEYKAVLDEAPKVMGGNYSDDYLINGTTRTLTLFRSSGYKPKLGDVITTKTSEYVVRGFSFEDGKILLQLE</sequence>
<protein>
    <submittedName>
        <fullName evidence="1">ATP-binding sugar transporter</fullName>
    </submittedName>
</protein>
<proteinExistence type="predicted"/>
<keyword evidence="1" id="KW-0067">ATP-binding</keyword>
<dbReference type="SUPFAM" id="SSF69279">
    <property type="entry name" value="Phage tail proteins"/>
    <property type="match status" value="1"/>
</dbReference>
<evidence type="ECO:0000313" key="1">
    <source>
        <dbReference type="EMBL" id="DAE07313.1"/>
    </source>
</evidence>